<dbReference type="InterPro" id="IPR052369">
    <property type="entry name" value="UG_Glycosaminoglycan_Hydrolase"/>
</dbReference>
<feature type="binding site" evidence="4">
    <location>
        <position position="260"/>
    </location>
    <ligand>
        <name>substrate</name>
    </ligand>
</feature>
<dbReference type="GO" id="GO:0000272">
    <property type="term" value="P:polysaccharide catabolic process"/>
    <property type="evidence" value="ECO:0007669"/>
    <property type="project" value="TreeGrafter"/>
</dbReference>
<name>F0R3Y8_PHOSB</name>
<feature type="binding site" evidence="4">
    <location>
        <position position="248"/>
    </location>
    <ligand>
        <name>substrate</name>
    </ligand>
</feature>
<dbReference type="EMBL" id="CP002530">
    <property type="protein sequence ID" value="ADY35563.1"/>
    <property type="molecule type" value="Genomic_DNA"/>
</dbReference>
<evidence type="ECO:0000313" key="5">
    <source>
        <dbReference type="EMBL" id="ADY35563.1"/>
    </source>
</evidence>
<dbReference type="Gene3D" id="1.50.10.10">
    <property type="match status" value="1"/>
</dbReference>
<keyword evidence="6" id="KW-1185">Reference proteome</keyword>
<dbReference type="InterPro" id="IPR012341">
    <property type="entry name" value="6hp_glycosidase-like_sf"/>
</dbReference>
<dbReference type="HOGENOM" id="CLU_027158_0_0_10"/>
<keyword evidence="1 5" id="KW-0378">Hydrolase</keyword>
<organism evidence="5 6">
    <name type="scientific">Phocaeicola salanitronis (strain DSM 18170 / JCM 13657 / CCUG 60908 / BL78)</name>
    <name type="common">Bacteroides salanitronis</name>
    <dbReference type="NCBI Taxonomy" id="667015"/>
    <lineage>
        <taxon>Bacteria</taxon>
        <taxon>Pseudomonadati</taxon>
        <taxon>Bacteroidota</taxon>
        <taxon>Bacteroidia</taxon>
        <taxon>Bacteroidales</taxon>
        <taxon>Bacteroidaceae</taxon>
        <taxon>Phocaeicola</taxon>
    </lineage>
</organism>
<comment type="similarity">
    <text evidence="2">Belongs to the glycosyl hydrolase 88 family.</text>
</comment>
<accession>F0R3Y8</accession>
<dbReference type="PANTHER" id="PTHR36845:SF1">
    <property type="entry name" value="HYDROLASE, PUTATIVE (AFU_ORTHOLOGUE AFUA_7G05090)-RELATED"/>
    <property type="match status" value="1"/>
</dbReference>
<dbReference type="SUPFAM" id="SSF48208">
    <property type="entry name" value="Six-hairpin glycosidases"/>
    <property type="match status" value="1"/>
</dbReference>
<dbReference type="KEGG" id="bsa:Bacsa_0974"/>
<feature type="binding site" evidence="4">
    <location>
        <position position="188"/>
    </location>
    <ligand>
        <name>substrate</name>
    </ligand>
</feature>
<feature type="binding site" evidence="4">
    <location>
        <position position="378"/>
    </location>
    <ligand>
        <name>substrate</name>
    </ligand>
</feature>
<evidence type="ECO:0000256" key="2">
    <source>
        <dbReference type="ARBA" id="ARBA00038358"/>
    </source>
</evidence>
<dbReference type="Pfam" id="PF07470">
    <property type="entry name" value="Glyco_hydro_88"/>
    <property type="match status" value="1"/>
</dbReference>
<dbReference type="InterPro" id="IPR008928">
    <property type="entry name" value="6-hairpin_glycosidase_sf"/>
</dbReference>
<evidence type="ECO:0000313" key="6">
    <source>
        <dbReference type="Proteomes" id="UP000007486"/>
    </source>
</evidence>
<feature type="binding site" evidence="4">
    <location>
        <position position="127"/>
    </location>
    <ligand>
        <name>substrate</name>
    </ligand>
</feature>
<dbReference type="RefSeq" id="WP_013617011.1">
    <property type="nucleotide sequence ID" value="NC_015164.1"/>
</dbReference>
<dbReference type="AlphaFoldDB" id="F0R3Y8"/>
<gene>
    <name evidence="5" type="ordered locus">Bacsa_0974</name>
</gene>
<dbReference type="GO" id="GO:0052757">
    <property type="term" value="F:chondroitin hydrolase activity"/>
    <property type="evidence" value="ECO:0007669"/>
    <property type="project" value="TreeGrafter"/>
</dbReference>
<evidence type="ECO:0000256" key="4">
    <source>
        <dbReference type="PIRSR" id="PIRSR610905-2"/>
    </source>
</evidence>
<protein>
    <submittedName>
        <fullName evidence="5">Glycosyl hydrolase family 88</fullName>
    </submittedName>
</protein>
<dbReference type="eggNOG" id="COG4225">
    <property type="taxonomic scope" value="Bacteria"/>
</dbReference>
<feature type="active site" description="Proton donor" evidence="3">
    <location>
        <position position="188"/>
    </location>
</feature>
<evidence type="ECO:0000256" key="1">
    <source>
        <dbReference type="ARBA" id="ARBA00022801"/>
    </source>
</evidence>
<dbReference type="STRING" id="667015.Bacsa_0974"/>
<dbReference type="InterPro" id="IPR010905">
    <property type="entry name" value="Glyco_hydro_88"/>
</dbReference>
<feature type="active site" description="Nucleophile" evidence="3">
    <location>
        <position position="127"/>
    </location>
</feature>
<proteinExistence type="inferred from homology"/>
<dbReference type="OrthoDB" id="428577at2"/>
<dbReference type="Proteomes" id="UP000007486">
    <property type="component" value="Chromosome"/>
</dbReference>
<dbReference type="PANTHER" id="PTHR36845">
    <property type="entry name" value="HYDROLASE, PUTATIVE (AFU_ORTHOLOGUE AFUA_7G05090)-RELATED"/>
    <property type="match status" value="1"/>
</dbReference>
<reference evidence="5 6" key="1">
    <citation type="journal article" date="2011" name="Stand. Genomic Sci.">
        <title>Complete genome sequence of Bacteroides salanitronis type strain (BL78).</title>
        <authorList>
            <person name="Gronow S."/>
            <person name="Held B."/>
            <person name="Lucas S."/>
            <person name="Lapidus A."/>
            <person name="Del Rio T.G."/>
            <person name="Nolan M."/>
            <person name="Tice H."/>
            <person name="Deshpande S."/>
            <person name="Cheng J.F."/>
            <person name="Pitluck S."/>
            <person name="Liolios K."/>
            <person name="Pagani I."/>
            <person name="Ivanova N."/>
            <person name="Mavromatis K."/>
            <person name="Pati A."/>
            <person name="Tapia R."/>
            <person name="Han C."/>
            <person name="Goodwin L."/>
            <person name="Chen A."/>
            <person name="Palaniappan K."/>
            <person name="Land M."/>
            <person name="Hauser L."/>
            <person name="Chang Y.J."/>
            <person name="Jeffries C.D."/>
            <person name="Brambilla E.M."/>
            <person name="Rohde M."/>
            <person name="Goker M."/>
            <person name="Detter J.C."/>
            <person name="Woyke T."/>
            <person name="Bristow J."/>
            <person name="Markowitz V."/>
            <person name="Hugenholtz P."/>
            <person name="Kyrpides N.C."/>
            <person name="Klenk H.P."/>
            <person name="Eisen J.A."/>
        </authorList>
    </citation>
    <scope>NUCLEOTIDE SEQUENCE [LARGE SCALE GENOMIC DNA]</scope>
    <source>
        <strain evidence="5 6">DSM 18170</strain>
    </source>
</reference>
<evidence type="ECO:0000256" key="3">
    <source>
        <dbReference type="PIRSR" id="PIRSR610905-1"/>
    </source>
</evidence>
<feature type="binding site" evidence="4">
    <location>
        <position position="264"/>
    </location>
    <ligand>
        <name>substrate</name>
    </ligand>
</feature>
<sequence>MKTRNWLIGIGLVCLTACADTKSGDVSGRFDADEALAYCDAQVRRTLDELAQRDGGVDYTMMPRNIADSASHWYCSKVTKDEWCAGFWPGILWYDYEYTNDPAIRQEAEKFTASLEYLTYEPAYDHDLGFLMFCSYGNGYRLTRNESYRQAILRSAEALSALFNPKVGTMLSWPRNVAMFGGHNTIMDNMINLEMLFWAAKNGGDKKLYDMAVSHADTTMKYHFRPDYTSYHVAVYDTLTGEFVKGVTHQGYDDNSMWARGQAWAIYGYTVVYRETKEPRFLDFVQKVADVYLEHLPDDYVPYWDFNDPAIPYAPRDASAACVVASALLELSGYVSPEKGQEYKKAAVCMLESLSSDKYRSGKSKPAFLLHSTGNYPSHSEIDAAIIYADYYYIEALMRLKQMKQMKS</sequence>
<feature type="binding site" evidence="4">
    <location>
        <position position="246"/>
    </location>
    <ligand>
        <name>substrate</name>
    </ligand>
</feature>